<evidence type="ECO:0000256" key="1">
    <source>
        <dbReference type="SAM" id="MobiDB-lite"/>
    </source>
</evidence>
<name>A0A1L0CP84_9ASCO</name>
<evidence type="ECO:0000313" key="2">
    <source>
        <dbReference type="EMBL" id="SGZ40741.1"/>
    </source>
</evidence>
<protein>
    <submittedName>
        <fullName evidence="2">Uncharacterized protein</fullName>
    </submittedName>
</protein>
<feature type="region of interest" description="Disordered" evidence="1">
    <location>
        <begin position="291"/>
        <end position="314"/>
    </location>
</feature>
<dbReference type="EMBL" id="FQNF01000062">
    <property type="protein sequence ID" value="SGZ40741.1"/>
    <property type="molecule type" value="Genomic_DNA"/>
</dbReference>
<organism evidence="2 3">
    <name type="scientific">Hanseniaspora guilliermondii</name>
    <dbReference type="NCBI Taxonomy" id="56406"/>
    <lineage>
        <taxon>Eukaryota</taxon>
        <taxon>Fungi</taxon>
        <taxon>Dikarya</taxon>
        <taxon>Ascomycota</taxon>
        <taxon>Saccharomycotina</taxon>
        <taxon>Saccharomycetes</taxon>
        <taxon>Saccharomycodales</taxon>
        <taxon>Saccharomycodaceae</taxon>
        <taxon>Hanseniaspora</taxon>
    </lineage>
</organism>
<dbReference type="Proteomes" id="UP000183365">
    <property type="component" value="Unassembled WGS sequence"/>
</dbReference>
<keyword evidence="3" id="KW-1185">Reference proteome</keyword>
<evidence type="ECO:0000313" key="3">
    <source>
        <dbReference type="Proteomes" id="UP000183365"/>
    </source>
</evidence>
<sequence>MRNAPKGRTHSKRKVAKKYLNNIKKYFRWHQAFANRYNITKIKWFNTTVSFKPQTQDINIINNQNKTKQKNWFTRFISNIFSVKKKNQPLVIIGIKHYNNNKNNLSSIKIQYLKKNHWNTVFVSNRTHKLTTIDSQRFTKKINSNAQKSISKGELGNHFETLNQIEKAQALTSILPDTKLDIKYDYYYGTNALKTICIPLISASTDSSSSNEVLELNKDVSLKLNPTLLQNFEVNNEFCNNSHIRKRISKKYEHIVSSKREKFNAKDVLELNLAAVDSKSVYYIADRCTKDSTNFDPFDKSSFNKAKGKKDESE</sequence>
<proteinExistence type="predicted"/>
<dbReference type="VEuPathDB" id="FungiDB:HGUI_02941"/>
<gene>
    <name evidence="2" type="ORF">HGUI_02941</name>
</gene>
<dbReference type="OrthoDB" id="3973207at2759"/>
<accession>A0A1L0CP84</accession>
<reference evidence="3" key="1">
    <citation type="submission" date="2016-11" db="EMBL/GenBank/DDBJ databases">
        <authorList>
            <person name="Guldener U."/>
        </authorList>
    </citation>
    <scope>NUCLEOTIDE SEQUENCE [LARGE SCALE GENOMIC DNA]</scope>
</reference>
<dbReference type="AlphaFoldDB" id="A0A1L0CP84"/>